<proteinExistence type="predicted"/>
<organism evidence="1">
    <name type="scientific">Arundo donax</name>
    <name type="common">Giant reed</name>
    <name type="synonym">Donax arundinaceus</name>
    <dbReference type="NCBI Taxonomy" id="35708"/>
    <lineage>
        <taxon>Eukaryota</taxon>
        <taxon>Viridiplantae</taxon>
        <taxon>Streptophyta</taxon>
        <taxon>Embryophyta</taxon>
        <taxon>Tracheophyta</taxon>
        <taxon>Spermatophyta</taxon>
        <taxon>Magnoliopsida</taxon>
        <taxon>Liliopsida</taxon>
        <taxon>Poales</taxon>
        <taxon>Poaceae</taxon>
        <taxon>PACMAD clade</taxon>
        <taxon>Arundinoideae</taxon>
        <taxon>Arundineae</taxon>
        <taxon>Arundo</taxon>
    </lineage>
</organism>
<name>A0A0A9F1E3_ARUDO</name>
<reference evidence="1" key="2">
    <citation type="journal article" date="2015" name="Data Brief">
        <title>Shoot transcriptome of the giant reed, Arundo donax.</title>
        <authorList>
            <person name="Barrero R.A."/>
            <person name="Guerrero F.D."/>
            <person name="Moolhuijzen P."/>
            <person name="Goolsby J.A."/>
            <person name="Tidwell J."/>
            <person name="Bellgard S.E."/>
            <person name="Bellgard M.I."/>
        </authorList>
    </citation>
    <scope>NUCLEOTIDE SEQUENCE</scope>
    <source>
        <tissue evidence="1">Shoot tissue taken approximately 20 cm above the soil surface</tissue>
    </source>
</reference>
<sequence length="58" mass="6585">MEPVVPKQVETMGTVTEVLLALENQFAGKSNKMRATRIMHELTHLKQGSKSITKMQMR</sequence>
<protein>
    <submittedName>
        <fullName evidence="1">Uncharacterized protein</fullName>
    </submittedName>
</protein>
<dbReference type="EMBL" id="GBRH01191784">
    <property type="protein sequence ID" value="JAE06112.1"/>
    <property type="molecule type" value="Transcribed_RNA"/>
</dbReference>
<reference evidence="1" key="1">
    <citation type="submission" date="2014-09" db="EMBL/GenBank/DDBJ databases">
        <authorList>
            <person name="Magalhaes I.L.F."/>
            <person name="Oliveira U."/>
            <person name="Santos F.R."/>
            <person name="Vidigal T.H.D.A."/>
            <person name="Brescovit A.D."/>
            <person name="Santos A.J."/>
        </authorList>
    </citation>
    <scope>NUCLEOTIDE SEQUENCE</scope>
    <source>
        <tissue evidence="1">Shoot tissue taken approximately 20 cm above the soil surface</tissue>
    </source>
</reference>
<dbReference type="AlphaFoldDB" id="A0A0A9F1E3"/>
<accession>A0A0A9F1E3</accession>
<evidence type="ECO:0000313" key="1">
    <source>
        <dbReference type="EMBL" id="JAE06112.1"/>
    </source>
</evidence>